<evidence type="ECO:0000313" key="3">
    <source>
        <dbReference type="Proteomes" id="UP001642360"/>
    </source>
</evidence>
<feature type="compositionally biased region" description="Low complexity" evidence="1">
    <location>
        <begin position="52"/>
        <end position="64"/>
    </location>
</feature>
<gene>
    <name evidence="2" type="ORF">ILEXP_LOCUS31727</name>
</gene>
<feature type="region of interest" description="Disordered" evidence="1">
    <location>
        <begin position="44"/>
        <end position="75"/>
    </location>
</feature>
<accession>A0ABC8T0G4</accession>
<name>A0ABC8T0G4_9AQUA</name>
<organism evidence="2 3">
    <name type="scientific">Ilex paraguariensis</name>
    <name type="common">yerba mate</name>
    <dbReference type="NCBI Taxonomy" id="185542"/>
    <lineage>
        <taxon>Eukaryota</taxon>
        <taxon>Viridiplantae</taxon>
        <taxon>Streptophyta</taxon>
        <taxon>Embryophyta</taxon>
        <taxon>Tracheophyta</taxon>
        <taxon>Spermatophyta</taxon>
        <taxon>Magnoliopsida</taxon>
        <taxon>eudicotyledons</taxon>
        <taxon>Gunneridae</taxon>
        <taxon>Pentapetalae</taxon>
        <taxon>asterids</taxon>
        <taxon>campanulids</taxon>
        <taxon>Aquifoliales</taxon>
        <taxon>Aquifoliaceae</taxon>
        <taxon>Ilex</taxon>
    </lineage>
</organism>
<dbReference type="Proteomes" id="UP001642360">
    <property type="component" value="Unassembled WGS sequence"/>
</dbReference>
<evidence type="ECO:0000256" key="1">
    <source>
        <dbReference type="SAM" id="MobiDB-lite"/>
    </source>
</evidence>
<feature type="compositionally biased region" description="Polar residues" evidence="1">
    <location>
        <begin position="65"/>
        <end position="75"/>
    </location>
</feature>
<dbReference type="EMBL" id="CAUOFW020003946">
    <property type="protein sequence ID" value="CAK9162782.1"/>
    <property type="molecule type" value="Genomic_DNA"/>
</dbReference>
<comment type="caution">
    <text evidence="2">The sequence shown here is derived from an EMBL/GenBank/DDBJ whole genome shotgun (WGS) entry which is preliminary data.</text>
</comment>
<reference evidence="2 3" key="1">
    <citation type="submission" date="2024-02" db="EMBL/GenBank/DDBJ databases">
        <authorList>
            <person name="Vignale AGUSTIN F."/>
            <person name="Sosa J E."/>
            <person name="Modenutti C."/>
        </authorList>
    </citation>
    <scope>NUCLEOTIDE SEQUENCE [LARGE SCALE GENOMIC DNA]</scope>
</reference>
<sequence length="95" mass="11048">MSAWLMFFDMHIEAFVSYYSEEIRDMSKRKGSTISEILRVHTSSNTMHKHSQPSSQAISSRSLSHVQFSRPSSDRQLGAQVTQYRLREVEVQLRV</sequence>
<proteinExistence type="predicted"/>
<evidence type="ECO:0000313" key="2">
    <source>
        <dbReference type="EMBL" id="CAK9162782.1"/>
    </source>
</evidence>
<protein>
    <submittedName>
        <fullName evidence="2">Uncharacterized protein</fullName>
    </submittedName>
</protein>
<dbReference type="AlphaFoldDB" id="A0ABC8T0G4"/>
<keyword evidence="3" id="KW-1185">Reference proteome</keyword>